<dbReference type="InterPro" id="IPR050955">
    <property type="entry name" value="Plant_Biomass_Hydrol_Est"/>
</dbReference>
<accession>A0A4R6B007</accession>
<keyword evidence="1 3" id="KW-0732">Signal</keyword>
<evidence type="ECO:0000256" key="1">
    <source>
        <dbReference type="ARBA" id="ARBA00022729"/>
    </source>
</evidence>
<protein>
    <submittedName>
        <fullName evidence="5">Alpha/beta fold hydrolase</fullName>
    </submittedName>
</protein>
<dbReference type="Gene3D" id="3.40.50.1820">
    <property type="entry name" value="alpha/beta hydrolase"/>
    <property type="match status" value="1"/>
</dbReference>
<feature type="signal peptide" evidence="3">
    <location>
        <begin position="1"/>
        <end position="21"/>
    </location>
</feature>
<evidence type="ECO:0000259" key="4">
    <source>
        <dbReference type="Pfam" id="PF00326"/>
    </source>
</evidence>
<dbReference type="PANTHER" id="PTHR43037">
    <property type="entry name" value="UNNAMED PRODUCT-RELATED"/>
    <property type="match status" value="1"/>
</dbReference>
<evidence type="ECO:0000256" key="3">
    <source>
        <dbReference type="SAM" id="SignalP"/>
    </source>
</evidence>
<dbReference type="InterPro" id="IPR001375">
    <property type="entry name" value="Peptidase_S9_cat"/>
</dbReference>
<gene>
    <name evidence="5" type="ORF">E2L05_09140</name>
</gene>
<dbReference type="GO" id="GO:0006508">
    <property type="term" value="P:proteolysis"/>
    <property type="evidence" value="ECO:0007669"/>
    <property type="project" value="InterPro"/>
</dbReference>
<dbReference type="InterPro" id="IPR029058">
    <property type="entry name" value="AB_hydrolase_fold"/>
</dbReference>
<dbReference type="GO" id="GO:0008236">
    <property type="term" value="F:serine-type peptidase activity"/>
    <property type="evidence" value="ECO:0007669"/>
    <property type="project" value="InterPro"/>
</dbReference>
<feature type="domain" description="Peptidase S9 prolyl oligopeptidase catalytic" evidence="4">
    <location>
        <begin position="74"/>
        <end position="163"/>
    </location>
</feature>
<dbReference type="AlphaFoldDB" id="A0A4R6B007"/>
<dbReference type="Proteomes" id="UP000294562">
    <property type="component" value="Unassembled WGS sequence"/>
</dbReference>
<evidence type="ECO:0000313" key="5">
    <source>
        <dbReference type="EMBL" id="TDL88056.1"/>
    </source>
</evidence>
<keyword evidence="6" id="KW-1185">Reference proteome</keyword>
<dbReference type="Pfam" id="PF00326">
    <property type="entry name" value="Peptidase_S9"/>
    <property type="match status" value="1"/>
</dbReference>
<reference evidence="5 6" key="1">
    <citation type="submission" date="2019-03" db="EMBL/GenBank/DDBJ databases">
        <title>Rhodobacteraceae bacterium SM1902, a new member of the family Rhodobacteraceae isolated from Yantai.</title>
        <authorList>
            <person name="Sun Y."/>
        </authorList>
    </citation>
    <scope>NUCLEOTIDE SEQUENCE [LARGE SCALE GENOMIC DNA]</scope>
    <source>
        <strain evidence="5 6">SM1902</strain>
    </source>
</reference>
<dbReference type="SUPFAM" id="SSF53474">
    <property type="entry name" value="alpha/beta-Hydrolases"/>
    <property type="match status" value="1"/>
</dbReference>
<organism evidence="5 6">
    <name type="scientific">Meridianimarinicoccus aquatilis</name>
    <dbReference type="NCBI Taxonomy" id="2552766"/>
    <lineage>
        <taxon>Bacteria</taxon>
        <taxon>Pseudomonadati</taxon>
        <taxon>Pseudomonadota</taxon>
        <taxon>Alphaproteobacteria</taxon>
        <taxon>Rhodobacterales</taxon>
        <taxon>Paracoccaceae</taxon>
        <taxon>Meridianimarinicoccus</taxon>
    </lineage>
</organism>
<dbReference type="EMBL" id="SMZO01000017">
    <property type="protein sequence ID" value="TDL88056.1"/>
    <property type="molecule type" value="Genomic_DNA"/>
</dbReference>
<dbReference type="PANTHER" id="PTHR43037:SF5">
    <property type="entry name" value="FERULOYL ESTERASE"/>
    <property type="match status" value="1"/>
</dbReference>
<evidence type="ECO:0000313" key="6">
    <source>
        <dbReference type="Proteomes" id="UP000294562"/>
    </source>
</evidence>
<comment type="caution">
    <text evidence="5">The sequence shown here is derived from an EMBL/GenBank/DDBJ whole genome shotgun (WGS) entry which is preliminary data.</text>
</comment>
<dbReference type="OrthoDB" id="9805640at2"/>
<name>A0A4R6B007_9RHOB</name>
<dbReference type="RefSeq" id="WP_133342611.1">
    <property type="nucleotide sequence ID" value="NZ_SMZO01000017.1"/>
</dbReference>
<keyword evidence="2 5" id="KW-0378">Hydrolase</keyword>
<proteinExistence type="predicted"/>
<feature type="chain" id="PRO_5020785181" evidence="3">
    <location>
        <begin position="22"/>
        <end position="276"/>
    </location>
</feature>
<sequence>MRGLTFGLGVFASIAALPATACTEKDMAACETSQGTYYVRVPGGVETPPAVMFLHGYGANAMAMINNARVTDALLAQGFAVIAPNGRGRDGAEGGGWSFMPNRPSRRNEAAFLTEVRGDAVARFALDPDRIYLGGYSIGGSMASYIACADPDAFTAYLPVAGSFWRPQPENCAGPVRLLHTHGWTDGTVPLEGRPLRNGQIFQGDVFHAMSTWREANGCAGLRATAFDTKGPFWNRAWTECSEESALELALHPGGHLVPEGWAEMAVDWLNALPLK</sequence>
<evidence type="ECO:0000256" key="2">
    <source>
        <dbReference type="ARBA" id="ARBA00022801"/>
    </source>
</evidence>